<gene>
    <name evidence="2" type="ORF">FA13DRAFT_1772288</name>
</gene>
<evidence type="ECO:0000313" key="3">
    <source>
        <dbReference type="Proteomes" id="UP000298030"/>
    </source>
</evidence>
<feature type="compositionally biased region" description="Basic and acidic residues" evidence="1">
    <location>
        <begin position="59"/>
        <end position="76"/>
    </location>
</feature>
<reference evidence="2 3" key="1">
    <citation type="journal article" date="2019" name="Nat. Ecol. Evol.">
        <title>Megaphylogeny resolves global patterns of mushroom evolution.</title>
        <authorList>
            <person name="Varga T."/>
            <person name="Krizsan K."/>
            <person name="Foldi C."/>
            <person name="Dima B."/>
            <person name="Sanchez-Garcia M."/>
            <person name="Sanchez-Ramirez S."/>
            <person name="Szollosi G.J."/>
            <person name="Szarkandi J.G."/>
            <person name="Papp V."/>
            <person name="Albert L."/>
            <person name="Andreopoulos W."/>
            <person name="Angelini C."/>
            <person name="Antonin V."/>
            <person name="Barry K.W."/>
            <person name="Bougher N.L."/>
            <person name="Buchanan P."/>
            <person name="Buyck B."/>
            <person name="Bense V."/>
            <person name="Catcheside P."/>
            <person name="Chovatia M."/>
            <person name="Cooper J."/>
            <person name="Damon W."/>
            <person name="Desjardin D."/>
            <person name="Finy P."/>
            <person name="Geml J."/>
            <person name="Haridas S."/>
            <person name="Hughes K."/>
            <person name="Justo A."/>
            <person name="Karasinski D."/>
            <person name="Kautmanova I."/>
            <person name="Kiss B."/>
            <person name="Kocsube S."/>
            <person name="Kotiranta H."/>
            <person name="LaButti K.M."/>
            <person name="Lechner B.E."/>
            <person name="Liimatainen K."/>
            <person name="Lipzen A."/>
            <person name="Lukacs Z."/>
            <person name="Mihaltcheva S."/>
            <person name="Morgado L.N."/>
            <person name="Niskanen T."/>
            <person name="Noordeloos M.E."/>
            <person name="Ohm R.A."/>
            <person name="Ortiz-Santana B."/>
            <person name="Ovrebo C."/>
            <person name="Racz N."/>
            <person name="Riley R."/>
            <person name="Savchenko A."/>
            <person name="Shiryaev A."/>
            <person name="Soop K."/>
            <person name="Spirin V."/>
            <person name="Szebenyi C."/>
            <person name="Tomsovsky M."/>
            <person name="Tulloss R.E."/>
            <person name="Uehling J."/>
            <person name="Grigoriev I.V."/>
            <person name="Vagvolgyi C."/>
            <person name="Papp T."/>
            <person name="Martin F.M."/>
            <person name="Miettinen O."/>
            <person name="Hibbett D.S."/>
            <person name="Nagy L.G."/>
        </authorList>
    </citation>
    <scope>NUCLEOTIDE SEQUENCE [LARGE SCALE GENOMIC DNA]</scope>
    <source>
        <strain evidence="2 3">FP101781</strain>
    </source>
</reference>
<dbReference type="OrthoDB" id="2902243at2759"/>
<comment type="caution">
    <text evidence="2">The sequence shown here is derived from an EMBL/GenBank/DDBJ whole genome shotgun (WGS) entry which is preliminary data.</text>
</comment>
<feature type="compositionally biased region" description="Basic and acidic residues" evidence="1">
    <location>
        <begin position="275"/>
        <end position="286"/>
    </location>
</feature>
<feature type="region of interest" description="Disordered" evidence="1">
    <location>
        <begin position="177"/>
        <end position="222"/>
    </location>
</feature>
<keyword evidence="3" id="KW-1185">Reference proteome</keyword>
<accession>A0A4Y7TLQ8</accession>
<feature type="compositionally biased region" description="Basic and acidic residues" evidence="1">
    <location>
        <begin position="178"/>
        <end position="195"/>
    </location>
</feature>
<name>A0A4Y7TLQ8_COPMI</name>
<feature type="compositionally biased region" description="Basic residues" evidence="1">
    <location>
        <begin position="371"/>
        <end position="380"/>
    </location>
</feature>
<feature type="region of interest" description="Disordered" evidence="1">
    <location>
        <begin position="345"/>
        <end position="408"/>
    </location>
</feature>
<protein>
    <submittedName>
        <fullName evidence="2">Uncharacterized protein</fullName>
    </submittedName>
</protein>
<sequence>MNPSPHTPSSSPPSPTLPDHETWLLLLAHTLHNTPLGSPGWRGWFKRQADDLGQGQGAGKERTWSQEKEGGAKGENLDGVKTWREERVVGKTEVCEKTYTPNFSFKSYHALIGPYEHQLELEVHSKRTFSWLFPKTSKSKVVGTASFLFPPSVHAHTAVLAHPKHGHGEAEWYEGSIEQERDGQDREHNFHEGDHGPVPAALTPGSRHVSLTSSKSHSRSRTMHEEVLEDERTEWAVQAALFNPDLSAVEGYLFFNVFWYPAIPAQVPLPAFRSREEVDAGEGGHEDQDEGGDGDDGGGELEVNPIAHGRPQPGIVTFTLHAIHAVDVGADAHMEADVSLGWKSKPLHTCRAPKPERLSRTSSPSTSYRGEKHRPRRRAPRHDNDEGNQRDYGATSNEDEKEQAGERTVTKFDSPFEFLCMDPTTTSVVVKVFEVRHHRGLLPTTERELVGHTSVLLLDLMQNPESPLREVDPNASSGLNAQLAARREGERRGRDRMLSLLEHPTGKAKASRTLKLLRGVTFNAITNQTRSRHDAPSRFSGRTTYVLPSSLELASCSGASSKSAWSKRKTTVPHFWSLLAFASTGKAWRTTIPTLGNTPPKFVFTPKFGLSYDLQGLTEGFVAHLGQWFVRAGNLPLTLDVTFRPEPTDAFFAFLLDCPRWKSLRLHDNNAGFEWTRLRALLEVGKLKCEAQERRPCWPALTSLLVGTPLCTTIGQRTASGFTVANVHLLAPNLQALTFGVSAMNTPTAVSGFTNFSWRNLTSFTFLGMDEDRNPTFIYHILTHAKNLKTLSLKLPRSSVRGAPPSTVTIRPAPTLPITHEKLRYLTLGLSETLLKTITSNVHLPSMHSLQLITPSMTERAGHPPLWFFPLLHKVSYASPLFWLTLQEFAFGPADFPLILRKGDGNFDAFKDDPAAWWARRVGYE</sequence>
<dbReference type="AlphaFoldDB" id="A0A4Y7TLQ8"/>
<feature type="region of interest" description="Disordered" evidence="1">
    <location>
        <begin position="275"/>
        <end position="310"/>
    </location>
</feature>
<evidence type="ECO:0000313" key="2">
    <source>
        <dbReference type="EMBL" id="TEB35116.1"/>
    </source>
</evidence>
<dbReference type="EMBL" id="QPFP01000008">
    <property type="protein sequence ID" value="TEB35116.1"/>
    <property type="molecule type" value="Genomic_DNA"/>
</dbReference>
<organism evidence="2 3">
    <name type="scientific">Coprinellus micaceus</name>
    <name type="common">Glistening ink-cap mushroom</name>
    <name type="synonym">Coprinus micaceus</name>
    <dbReference type="NCBI Taxonomy" id="71717"/>
    <lineage>
        <taxon>Eukaryota</taxon>
        <taxon>Fungi</taxon>
        <taxon>Dikarya</taxon>
        <taxon>Basidiomycota</taxon>
        <taxon>Agaricomycotina</taxon>
        <taxon>Agaricomycetes</taxon>
        <taxon>Agaricomycetidae</taxon>
        <taxon>Agaricales</taxon>
        <taxon>Agaricineae</taxon>
        <taxon>Psathyrellaceae</taxon>
        <taxon>Coprinellus</taxon>
    </lineage>
</organism>
<dbReference type="Proteomes" id="UP000298030">
    <property type="component" value="Unassembled WGS sequence"/>
</dbReference>
<proteinExistence type="predicted"/>
<feature type="compositionally biased region" description="Acidic residues" evidence="1">
    <location>
        <begin position="287"/>
        <end position="299"/>
    </location>
</feature>
<feature type="region of interest" description="Disordered" evidence="1">
    <location>
        <begin position="52"/>
        <end position="76"/>
    </location>
</feature>
<evidence type="ECO:0000256" key="1">
    <source>
        <dbReference type="SAM" id="MobiDB-lite"/>
    </source>
</evidence>
<feature type="compositionally biased region" description="Low complexity" evidence="1">
    <location>
        <begin position="206"/>
        <end position="215"/>
    </location>
</feature>